<proteinExistence type="predicted"/>
<evidence type="ECO:0000313" key="2">
    <source>
        <dbReference type="Proteomes" id="UP000269154"/>
    </source>
</evidence>
<name>A0A3N6P5P0_9CYAN</name>
<comment type="caution">
    <text evidence="1">The sequence shown here is derived from an EMBL/GenBank/DDBJ whole genome shotgun (WGS) entry which is preliminary data.</text>
</comment>
<reference evidence="1 2" key="1">
    <citation type="journal article" date="2018" name="ACS Chem. Biol.">
        <title>Ketoreductase domain dysfunction expands chemodiversity: malyngamide biosynthesis in the cyanobacterium Okeania hirsuta.</title>
        <authorList>
            <person name="Moss N.A."/>
            <person name="Leao T."/>
            <person name="Rankin M."/>
            <person name="McCullough T.M."/>
            <person name="Qu P."/>
            <person name="Korobeynikov A."/>
            <person name="Smith J.L."/>
            <person name="Gerwick L."/>
            <person name="Gerwick W.H."/>
        </authorList>
    </citation>
    <scope>NUCLEOTIDE SEQUENCE [LARGE SCALE GENOMIC DNA]</scope>
    <source>
        <strain evidence="1 2">PAB10Feb10-1</strain>
    </source>
</reference>
<keyword evidence="2" id="KW-1185">Reference proteome</keyword>
<sequence length="97" mass="11697">MTYNLVKLIKFDELKFFDFESNLIIWWESFQLSVISYQLSVISTSAIRRLQIWHKFFSLGRLDMTRIPRHLSTAFYPLKRGGFRQHFFGKIAQVLYN</sequence>
<gene>
    <name evidence="1" type="ORF">D5R40_21040</name>
</gene>
<organism evidence="1 2">
    <name type="scientific">Okeania hirsuta</name>
    <dbReference type="NCBI Taxonomy" id="1458930"/>
    <lineage>
        <taxon>Bacteria</taxon>
        <taxon>Bacillati</taxon>
        <taxon>Cyanobacteriota</taxon>
        <taxon>Cyanophyceae</taxon>
        <taxon>Oscillatoriophycideae</taxon>
        <taxon>Oscillatoriales</taxon>
        <taxon>Microcoleaceae</taxon>
        <taxon>Okeania</taxon>
    </lineage>
</organism>
<evidence type="ECO:0000313" key="1">
    <source>
        <dbReference type="EMBL" id="RQH34178.1"/>
    </source>
</evidence>
<protein>
    <submittedName>
        <fullName evidence="1">Uncharacterized protein</fullName>
    </submittedName>
</protein>
<dbReference type="EMBL" id="RCBY01000138">
    <property type="protein sequence ID" value="RQH34178.1"/>
    <property type="molecule type" value="Genomic_DNA"/>
</dbReference>
<dbReference type="AlphaFoldDB" id="A0A3N6P5P0"/>
<dbReference type="Proteomes" id="UP000269154">
    <property type="component" value="Unassembled WGS sequence"/>
</dbReference>
<accession>A0A3N6P5P0</accession>